<accession>V8NHX1</accession>
<feature type="transmembrane region" description="Helical" evidence="7">
    <location>
        <begin position="95"/>
        <end position="114"/>
    </location>
</feature>
<keyword evidence="9" id="KW-1185">Reference proteome</keyword>
<feature type="transmembrane region" description="Helical" evidence="7">
    <location>
        <begin position="163"/>
        <end position="184"/>
    </location>
</feature>
<evidence type="ECO:0000313" key="9">
    <source>
        <dbReference type="Proteomes" id="UP000018936"/>
    </source>
</evidence>
<dbReference type="InterPro" id="IPR008952">
    <property type="entry name" value="Tetraspanin_EC2_sf"/>
</dbReference>
<comment type="similarity">
    <text evidence="2">Belongs to the tetraspanin (TM4SF) family.</text>
</comment>
<dbReference type="SUPFAM" id="SSF48652">
    <property type="entry name" value="Tetraspanin"/>
    <property type="match status" value="1"/>
</dbReference>
<evidence type="ECO:0000256" key="7">
    <source>
        <dbReference type="SAM" id="Phobius"/>
    </source>
</evidence>
<sequence length="351" mass="39217">MKFVTSSSEDKKKKKDDLHCDSTSSSRSGRRRLFARSGDDLDITYIDVDGEEDNVSQRMSQCYKILPLSLQPFLFCEYMAGGQLDSQLENYDLQLVLEAILGSLVFSFGLWILFDQNNFASTLGSSYYALKIWSYVFSGVGILTMFLGFLGCLGSLKEIKCMLGLYFAFLLLLFLGQVTIAILIQTHSNTISSTVAGHVKTIIASYGTNASLSDHGDSWDFVQEQFQCCGWTGWTDWMENSRVRNSSKKEYPCSCGNTSALHSANNRTTAKPALFCQAEAQLPINNKVSSPRIVLELRGCRESVQTWLNNNIISIVGICLGIALLELFLMMVSMFLCRTIGPNYDKLARYS</sequence>
<feature type="compositionally biased region" description="Basic and acidic residues" evidence="6">
    <location>
        <begin position="8"/>
        <end position="20"/>
    </location>
</feature>
<keyword evidence="4 7" id="KW-1133">Transmembrane helix</keyword>
<dbReference type="InterPro" id="IPR018503">
    <property type="entry name" value="Tetraspanin_CS"/>
</dbReference>
<dbReference type="OrthoDB" id="438211at2759"/>
<proteinExistence type="inferred from homology"/>
<dbReference type="InterPro" id="IPR018499">
    <property type="entry name" value="Tetraspanin/Peripherin"/>
</dbReference>
<evidence type="ECO:0000256" key="2">
    <source>
        <dbReference type="ARBA" id="ARBA00006840"/>
    </source>
</evidence>
<gene>
    <name evidence="8" type="primary">CD37</name>
    <name evidence="8" type="ORF">L345_12573</name>
</gene>
<evidence type="ECO:0000256" key="3">
    <source>
        <dbReference type="ARBA" id="ARBA00022692"/>
    </source>
</evidence>
<evidence type="ECO:0000256" key="4">
    <source>
        <dbReference type="ARBA" id="ARBA00022989"/>
    </source>
</evidence>
<feature type="non-terminal residue" evidence="8">
    <location>
        <position position="1"/>
    </location>
</feature>
<dbReference type="EMBL" id="AZIM01003726">
    <property type="protein sequence ID" value="ETE61670.1"/>
    <property type="molecule type" value="Genomic_DNA"/>
</dbReference>
<dbReference type="Pfam" id="PF00335">
    <property type="entry name" value="Tetraspanin"/>
    <property type="match status" value="1"/>
</dbReference>
<organism evidence="8 9">
    <name type="scientific">Ophiophagus hannah</name>
    <name type="common">King cobra</name>
    <name type="synonym">Naja hannah</name>
    <dbReference type="NCBI Taxonomy" id="8665"/>
    <lineage>
        <taxon>Eukaryota</taxon>
        <taxon>Metazoa</taxon>
        <taxon>Chordata</taxon>
        <taxon>Craniata</taxon>
        <taxon>Vertebrata</taxon>
        <taxon>Euteleostomi</taxon>
        <taxon>Lepidosauria</taxon>
        <taxon>Squamata</taxon>
        <taxon>Bifurcata</taxon>
        <taxon>Unidentata</taxon>
        <taxon>Episquamata</taxon>
        <taxon>Toxicofera</taxon>
        <taxon>Serpentes</taxon>
        <taxon>Colubroidea</taxon>
        <taxon>Elapidae</taxon>
        <taxon>Elapinae</taxon>
        <taxon>Ophiophagus</taxon>
    </lineage>
</organism>
<dbReference type="PANTHER" id="PTHR19282">
    <property type="entry name" value="TETRASPANIN"/>
    <property type="match status" value="1"/>
</dbReference>
<keyword evidence="5 7" id="KW-0472">Membrane</keyword>
<dbReference type="Gene3D" id="1.10.1450.10">
    <property type="entry name" value="Tetraspanin"/>
    <property type="match status" value="1"/>
</dbReference>
<name>V8NHX1_OPHHA</name>
<dbReference type="GO" id="GO:0005886">
    <property type="term" value="C:plasma membrane"/>
    <property type="evidence" value="ECO:0007669"/>
    <property type="project" value="TreeGrafter"/>
</dbReference>
<feature type="transmembrane region" description="Helical" evidence="7">
    <location>
        <begin position="134"/>
        <end position="156"/>
    </location>
</feature>
<dbReference type="AlphaFoldDB" id="V8NHX1"/>
<evidence type="ECO:0000256" key="5">
    <source>
        <dbReference type="ARBA" id="ARBA00023136"/>
    </source>
</evidence>
<dbReference type="PANTHER" id="PTHR19282:SF263">
    <property type="entry name" value="LEUKOCYTE ANTIGEN CD37"/>
    <property type="match status" value="1"/>
</dbReference>
<keyword evidence="3 7" id="KW-0812">Transmembrane</keyword>
<evidence type="ECO:0000313" key="8">
    <source>
        <dbReference type="EMBL" id="ETE61670.1"/>
    </source>
</evidence>
<protein>
    <submittedName>
        <fullName evidence="8">Leukocyte antigen CD37</fullName>
    </submittedName>
</protein>
<dbReference type="PRINTS" id="PR00259">
    <property type="entry name" value="TMFOUR"/>
</dbReference>
<dbReference type="Proteomes" id="UP000018936">
    <property type="component" value="Unassembled WGS sequence"/>
</dbReference>
<dbReference type="PROSITE" id="PS00421">
    <property type="entry name" value="TM4_1"/>
    <property type="match status" value="1"/>
</dbReference>
<comment type="caution">
    <text evidence="8">The sequence shown here is derived from an EMBL/GenBank/DDBJ whole genome shotgun (WGS) entry which is preliminary data.</text>
</comment>
<feature type="region of interest" description="Disordered" evidence="6">
    <location>
        <begin position="1"/>
        <end position="26"/>
    </location>
</feature>
<comment type="subcellular location">
    <subcellularLocation>
        <location evidence="1">Membrane</location>
        <topology evidence="1">Multi-pass membrane protein</topology>
    </subcellularLocation>
</comment>
<evidence type="ECO:0000256" key="1">
    <source>
        <dbReference type="ARBA" id="ARBA00004141"/>
    </source>
</evidence>
<feature type="transmembrane region" description="Helical" evidence="7">
    <location>
        <begin position="312"/>
        <end position="337"/>
    </location>
</feature>
<reference evidence="8 9" key="1">
    <citation type="journal article" date="2013" name="Proc. Natl. Acad. Sci. U.S.A.">
        <title>The king cobra genome reveals dynamic gene evolution and adaptation in the snake venom system.</title>
        <authorList>
            <person name="Vonk F.J."/>
            <person name="Casewell N.R."/>
            <person name="Henkel C.V."/>
            <person name="Heimberg A.M."/>
            <person name="Jansen H.J."/>
            <person name="McCleary R.J."/>
            <person name="Kerkkamp H.M."/>
            <person name="Vos R.A."/>
            <person name="Guerreiro I."/>
            <person name="Calvete J.J."/>
            <person name="Wuster W."/>
            <person name="Woods A.E."/>
            <person name="Logan J.M."/>
            <person name="Harrison R.A."/>
            <person name="Castoe T.A."/>
            <person name="de Koning A.P."/>
            <person name="Pollock D.D."/>
            <person name="Yandell M."/>
            <person name="Calderon D."/>
            <person name="Renjifo C."/>
            <person name="Currier R.B."/>
            <person name="Salgado D."/>
            <person name="Pla D."/>
            <person name="Sanz L."/>
            <person name="Hyder A.S."/>
            <person name="Ribeiro J.M."/>
            <person name="Arntzen J.W."/>
            <person name="van den Thillart G.E."/>
            <person name="Boetzer M."/>
            <person name="Pirovano W."/>
            <person name="Dirks R.P."/>
            <person name="Spaink H.P."/>
            <person name="Duboule D."/>
            <person name="McGlinn E."/>
            <person name="Kini R.M."/>
            <person name="Richardson M.K."/>
        </authorList>
    </citation>
    <scope>NUCLEOTIDE SEQUENCE</scope>
    <source>
        <tissue evidence="8">Blood</tissue>
    </source>
</reference>
<evidence type="ECO:0000256" key="6">
    <source>
        <dbReference type="SAM" id="MobiDB-lite"/>
    </source>
</evidence>